<dbReference type="Pfam" id="PF00787">
    <property type="entry name" value="PX"/>
    <property type="match status" value="1"/>
</dbReference>
<dbReference type="InterPro" id="IPR036871">
    <property type="entry name" value="PX_dom_sf"/>
</dbReference>
<reference evidence="12 13" key="1">
    <citation type="journal article" date="2013" name="PLoS Genet.">
        <title>Genomic mechanisms accounting for the adaptation to parasitism in nematode-trapping fungi.</title>
        <authorList>
            <person name="Meerupati T."/>
            <person name="Andersson K.M."/>
            <person name="Friman E."/>
            <person name="Kumar D."/>
            <person name="Tunlid A."/>
            <person name="Ahren D."/>
        </authorList>
    </citation>
    <scope>NUCLEOTIDE SEQUENCE [LARGE SCALE GENOMIC DNA]</scope>
    <source>
        <strain evidence="12 13">CBS 200.50</strain>
    </source>
</reference>
<evidence type="ECO:0000256" key="10">
    <source>
        <dbReference type="SAM" id="MobiDB-lite"/>
    </source>
</evidence>
<gene>
    <name evidence="12" type="ORF">H072_5331</name>
</gene>
<dbReference type="Proteomes" id="UP000015100">
    <property type="component" value="Unassembled WGS sequence"/>
</dbReference>
<dbReference type="HOGENOM" id="CLU_070610_0_1_1"/>
<dbReference type="PANTHER" id="PTHR10555">
    <property type="entry name" value="SORTING NEXIN"/>
    <property type="match status" value="1"/>
</dbReference>
<evidence type="ECO:0000256" key="4">
    <source>
        <dbReference type="ARBA" id="ARBA00022554"/>
    </source>
</evidence>
<dbReference type="InterPro" id="IPR001683">
    <property type="entry name" value="PX_dom"/>
</dbReference>
<dbReference type="OMA" id="RQGLNYF"/>
<evidence type="ECO:0000256" key="1">
    <source>
        <dbReference type="ARBA" id="ARBA00004148"/>
    </source>
</evidence>
<dbReference type="CDD" id="cd07280">
    <property type="entry name" value="PX_YPT35"/>
    <property type="match status" value="1"/>
</dbReference>
<evidence type="ECO:0000313" key="12">
    <source>
        <dbReference type="EMBL" id="EPS40791.1"/>
    </source>
</evidence>
<comment type="function">
    <text evidence="7">Recruits the lipid transfer protein VPS13 to endosomal and vacuolar membranes.</text>
</comment>
<evidence type="ECO:0000313" key="13">
    <source>
        <dbReference type="Proteomes" id="UP000015100"/>
    </source>
</evidence>
<evidence type="ECO:0000259" key="11">
    <source>
        <dbReference type="PROSITE" id="PS50195"/>
    </source>
</evidence>
<feature type="compositionally biased region" description="Polar residues" evidence="10">
    <location>
        <begin position="51"/>
        <end position="63"/>
    </location>
</feature>
<organism evidence="12 13">
    <name type="scientific">Dactylellina haptotyla (strain CBS 200.50)</name>
    <name type="common">Nematode-trapping fungus</name>
    <name type="synonym">Monacrosporium haptotylum</name>
    <dbReference type="NCBI Taxonomy" id="1284197"/>
    <lineage>
        <taxon>Eukaryota</taxon>
        <taxon>Fungi</taxon>
        <taxon>Dikarya</taxon>
        <taxon>Ascomycota</taxon>
        <taxon>Pezizomycotina</taxon>
        <taxon>Orbiliomycetes</taxon>
        <taxon>Orbiliales</taxon>
        <taxon>Orbiliaceae</taxon>
        <taxon>Dactylellina</taxon>
    </lineage>
</organism>
<proteinExistence type="inferred from homology"/>
<keyword evidence="13" id="KW-1185">Reference proteome</keyword>
<comment type="caution">
    <text evidence="12">The sequence shown here is derived from an EMBL/GenBank/DDBJ whole genome shotgun (WGS) entry which is preliminary data.</text>
</comment>
<evidence type="ECO:0000256" key="2">
    <source>
        <dbReference type="ARBA" id="ARBA00004177"/>
    </source>
</evidence>
<dbReference type="eggNOG" id="ENOG502S5IQ">
    <property type="taxonomic scope" value="Eukaryota"/>
</dbReference>
<accession>S8AI27</accession>
<evidence type="ECO:0000256" key="8">
    <source>
        <dbReference type="ARBA" id="ARBA00033774"/>
    </source>
</evidence>
<keyword evidence="5" id="KW-0967">Endosome</keyword>
<dbReference type="OrthoDB" id="10254720at2759"/>
<dbReference type="STRING" id="1284197.S8AI27"/>
<evidence type="ECO:0000256" key="7">
    <source>
        <dbReference type="ARBA" id="ARBA00033728"/>
    </source>
</evidence>
<dbReference type="EMBL" id="AQGS01000274">
    <property type="protein sequence ID" value="EPS40791.1"/>
    <property type="molecule type" value="Genomic_DNA"/>
</dbReference>
<reference evidence="13" key="2">
    <citation type="submission" date="2013-04" db="EMBL/GenBank/DDBJ databases">
        <title>Genomic mechanisms accounting for the adaptation to parasitism in nematode-trapping fungi.</title>
        <authorList>
            <person name="Ahren D.G."/>
        </authorList>
    </citation>
    <scope>NUCLEOTIDE SEQUENCE [LARGE SCALE GENOMIC DNA]</scope>
    <source>
        <strain evidence="13">CBS 200.50</strain>
    </source>
</reference>
<dbReference type="PANTHER" id="PTHR10555:SF170">
    <property type="entry name" value="FI18122P1"/>
    <property type="match status" value="1"/>
</dbReference>
<dbReference type="SMART" id="SM00312">
    <property type="entry name" value="PX"/>
    <property type="match status" value="1"/>
</dbReference>
<protein>
    <recommendedName>
        <fullName evidence="8">Endosomal/vacuolar adapter protein YPT35</fullName>
    </recommendedName>
    <alternativeName>
        <fullName evidence="9">PX domain-containing protein YPT35</fullName>
    </alternativeName>
</protein>
<dbReference type="InterPro" id="IPR037917">
    <property type="entry name" value="Ypt35_PX"/>
</dbReference>
<feature type="domain" description="PX" evidence="11">
    <location>
        <begin position="110"/>
        <end position="200"/>
    </location>
</feature>
<sequence>MESQPNTQPSLPPLDTYDPLRDDLQNFRNSTDATGASPTATNRFHSVRGLPSSNPTTPTNGSRRASLPFQRHRNRTASGASLTFLQPAPIKLIDHTIEPSERSSAAFARSVIVGDYTIISGSPLRAGAYVVWNCTVETLEGQKFTVIKRYSEFDALRDKLLFAFPNSKAALPQLPRKSVVSRFRTKFLDSRRQGLNYFLS</sequence>
<feature type="compositionally biased region" description="Polar residues" evidence="10">
    <location>
        <begin position="26"/>
        <end position="44"/>
    </location>
</feature>
<evidence type="ECO:0000256" key="3">
    <source>
        <dbReference type="ARBA" id="ARBA00007426"/>
    </source>
</evidence>
<evidence type="ECO:0000256" key="9">
    <source>
        <dbReference type="ARBA" id="ARBA00033785"/>
    </source>
</evidence>
<dbReference type="PROSITE" id="PS50195">
    <property type="entry name" value="PX"/>
    <property type="match status" value="1"/>
</dbReference>
<dbReference type="GO" id="GO:0032266">
    <property type="term" value="F:phosphatidylinositol-3-phosphate binding"/>
    <property type="evidence" value="ECO:0007669"/>
    <property type="project" value="InterPro"/>
</dbReference>
<keyword evidence="6" id="KW-0472">Membrane</keyword>
<dbReference type="Gene3D" id="3.30.1520.10">
    <property type="entry name" value="Phox-like domain"/>
    <property type="match status" value="1"/>
</dbReference>
<dbReference type="GO" id="GO:0005774">
    <property type="term" value="C:vacuolar membrane"/>
    <property type="evidence" value="ECO:0007669"/>
    <property type="project" value="UniProtKB-SubCell"/>
</dbReference>
<keyword evidence="4" id="KW-0926">Vacuole</keyword>
<evidence type="ECO:0000256" key="6">
    <source>
        <dbReference type="ARBA" id="ARBA00023136"/>
    </source>
</evidence>
<feature type="region of interest" description="Disordered" evidence="10">
    <location>
        <begin position="1"/>
        <end position="72"/>
    </location>
</feature>
<evidence type="ECO:0000256" key="5">
    <source>
        <dbReference type="ARBA" id="ARBA00022753"/>
    </source>
</evidence>
<comment type="similarity">
    <text evidence="3">Belongs to the YPT35 family.</text>
</comment>
<dbReference type="AlphaFoldDB" id="S8AI27"/>
<name>S8AI27_DACHA</name>
<dbReference type="SUPFAM" id="SSF64268">
    <property type="entry name" value="PX domain"/>
    <property type="match status" value="1"/>
</dbReference>
<dbReference type="GO" id="GO:0010008">
    <property type="term" value="C:endosome membrane"/>
    <property type="evidence" value="ECO:0007669"/>
    <property type="project" value="UniProtKB-SubCell"/>
</dbReference>
<comment type="subcellular location">
    <subcellularLocation>
        <location evidence="2">Endosome</location>
    </subcellularLocation>
    <subcellularLocation>
        <location evidence="1">Vacuole membrane</location>
        <topology evidence="1">Peripheral membrane protein</topology>
    </subcellularLocation>
</comment>